<dbReference type="Proteomes" id="UP001180531">
    <property type="component" value="Unassembled WGS sequence"/>
</dbReference>
<sequence>MTRTPPSAVERALVAEAAACGFAVSPYQLERWRRQMWLAPTAQWADPTTGGIRPEIVHRAACLAALSTAGRSISWTGWVFWAIDDTPQTAQKLREALTETLQRPLRRVGVDFAQIPRGALRPRIHGPAGDGCPTADRAAHHRA</sequence>
<organism evidence="2 3">
    <name type="scientific">Streptomyces hesseae</name>
    <dbReference type="NCBI Taxonomy" id="3075519"/>
    <lineage>
        <taxon>Bacteria</taxon>
        <taxon>Bacillati</taxon>
        <taxon>Actinomycetota</taxon>
        <taxon>Actinomycetes</taxon>
        <taxon>Kitasatosporales</taxon>
        <taxon>Streptomycetaceae</taxon>
        <taxon>Streptomyces</taxon>
    </lineage>
</organism>
<evidence type="ECO:0000313" key="2">
    <source>
        <dbReference type="EMBL" id="MDT0453724.1"/>
    </source>
</evidence>
<keyword evidence="3" id="KW-1185">Reference proteome</keyword>
<gene>
    <name evidence="2" type="ORF">RM609_32285</name>
</gene>
<dbReference type="RefSeq" id="WP_311615866.1">
    <property type="nucleotide sequence ID" value="NZ_JAVRFI010000036.1"/>
</dbReference>
<proteinExistence type="predicted"/>
<evidence type="ECO:0000256" key="1">
    <source>
        <dbReference type="SAM" id="MobiDB-lite"/>
    </source>
</evidence>
<feature type="region of interest" description="Disordered" evidence="1">
    <location>
        <begin position="123"/>
        <end position="143"/>
    </location>
</feature>
<reference evidence="2" key="1">
    <citation type="submission" date="2024-05" db="EMBL/GenBank/DDBJ databases">
        <title>30 novel species of actinomycetes from the DSMZ collection.</title>
        <authorList>
            <person name="Nouioui I."/>
        </authorList>
    </citation>
    <scope>NUCLEOTIDE SEQUENCE</scope>
    <source>
        <strain evidence="2">DSM 40473</strain>
    </source>
</reference>
<protein>
    <submittedName>
        <fullName evidence="2">Uncharacterized protein</fullName>
    </submittedName>
</protein>
<name>A0ABU2SZC6_9ACTN</name>
<dbReference type="EMBL" id="JAVRFI010000036">
    <property type="protein sequence ID" value="MDT0453724.1"/>
    <property type="molecule type" value="Genomic_DNA"/>
</dbReference>
<evidence type="ECO:0000313" key="3">
    <source>
        <dbReference type="Proteomes" id="UP001180531"/>
    </source>
</evidence>
<comment type="caution">
    <text evidence="2">The sequence shown here is derived from an EMBL/GenBank/DDBJ whole genome shotgun (WGS) entry which is preliminary data.</text>
</comment>
<accession>A0ABU2SZC6</accession>